<proteinExistence type="inferred from homology"/>
<evidence type="ECO:0000313" key="4">
    <source>
        <dbReference type="EMBL" id="KRX41762.1"/>
    </source>
</evidence>
<organism evidence="4 5">
    <name type="scientific">Trichinella murrelli</name>
    <dbReference type="NCBI Taxonomy" id="144512"/>
    <lineage>
        <taxon>Eukaryota</taxon>
        <taxon>Metazoa</taxon>
        <taxon>Ecdysozoa</taxon>
        <taxon>Nematoda</taxon>
        <taxon>Enoplea</taxon>
        <taxon>Dorylaimia</taxon>
        <taxon>Trichinellida</taxon>
        <taxon>Trichinellidae</taxon>
        <taxon>Trichinella</taxon>
    </lineage>
</organism>
<dbReference type="SMART" id="SM00173">
    <property type="entry name" value="RAS"/>
    <property type="match status" value="1"/>
</dbReference>
<dbReference type="PRINTS" id="PR00449">
    <property type="entry name" value="RASTRNSFRMNG"/>
</dbReference>
<feature type="compositionally biased region" description="Basic and acidic residues" evidence="3">
    <location>
        <begin position="1"/>
        <end position="13"/>
    </location>
</feature>
<feature type="region of interest" description="Disordered" evidence="3">
    <location>
        <begin position="1"/>
        <end position="29"/>
    </location>
</feature>
<dbReference type="AlphaFoldDB" id="A0A0V0TS09"/>
<dbReference type="GO" id="GO:0005246">
    <property type="term" value="F:calcium channel regulator activity"/>
    <property type="evidence" value="ECO:0007669"/>
    <property type="project" value="TreeGrafter"/>
</dbReference>
<comment type="similarity">
    <text evidence="1">Belongs to the small GTPase superfamily. RGK family.</text>
</comment>
<evidence type="ECO:0000256" key="3">
    <source>
        <dbReference type="SAM" id="MobiDB-lite"/>
    </source>
</evidence>
<feature type="region of interest" description="Disordered" evidence="3">
    <location>
        <begin position="63"/>
        <end position="85"/>
    </location>
</feature>
<dbReference type="SMART" id="SM00175">
    <property type="entry name" value="RAB"/>
    <property type="match status" value="1"/>
</dbReference>
<dbReference type="PANTHER" id="PTHR45775:SF6">
    <property type="entry name" value="RAD, GEM_KIR FAMILY MEMBER 2, ISOFORM C"/>
    <property type="match status" value="1"/>
</dbReference>
<keyword evidence="5" id="KW-1185">Reference proteome</keyword>
<sequence length="534" mass="61261">MNDKEGTIKEGHLKNSFPKELNSHHLRPRPSLRRKSIDYVLNAMSNLGLYKSKNDRHAKVSTVVETSQNADAQSRRSSSPGYVCSTKNRSLSPGICSAEKKAFRDRAYSLPLRFHGRNAKASSRRLSDWPAPNSPSLVEQRFLNLPESADYHKIRSFGVDEHGNIVERGFCYVHRSENSLSELFPPSDTTLSASHSAILEDVSENERDPSLCYEACDKRMLNIFVIGADEVGKKSLIKELIKTANMNNKESSTESENCTENVVPILVEGSEFHLKFSEKNMALIDEIPHFVKNEHTAIIIMYDVTNSSSFSCAADALYAMTSKLNDFNKEMALPILLIGNKIDLERHRTIEFNEGKELARSYNISFLEVSVILGHLVEEILQVLLNNLGPSQKIRRIRSCRKSKKRWRPKNVQAKSEFHLPSCALFDFLRRRQKYFRKNFNNYDIEKVLLLSMDMLVMGQIHSWPAKEDTLREEARIYLKSLLLKFLLMKQWKTQADVNFINQKYLMVKRIAKPSTRTRSLCPPIVCNVDWRPT</sequence>
<evidence type="ECO:0000256" key="1">
    <source>
        <dbReference type="ARBA" id="ARBA00008846"/>
    </source>
</evidence>
<dbReference type="Gene3D" id="3.40.50.300">
    <property type="entry name" value="P-loop containing nucleotide triphosphate hydrolases"/>
    <property type="match status" value="1"/>
</dbReference>
<dbReference type="STRING" id="144512.A0A0V0TS09"/>
<dbReference type="Proteomes" id="UP000055048">
    <property type="component" value="Unassembled WGS sequence"/>
</dbReference>
<gene>
    <name evidence="4" type="primary">RHEB</name>
    <name evidence="4" type="ORF">T05_11568</name>
</gene>
<dbReference type="EMBL" id="JYDJ01000162">
    <property type="protein sequence ID" value="KRX41762.1"/>
    <property type="molecule type" value="Genomic_DNA"/>
</dbReference>
<keyword evidence="2" id="KW-0597">Phosphoprotein</keyword>
<evidence type="ECO:0000256" key="2">
    <source>
        <dbReference type="ARBA" id="ARBA00022553"/>
    </source>
</evidence>
<dbReference type="OrthoDB" id="5917523at2759"/>
<dbReference type="InterPro" id="IPR051641">
    <property type="entry name" value="RGK_GTP-binding_reg"/>
</dbReference>
<name>A0A0V0TS09_9BILA</name>
<accession>A0A0V0TS09</accession>
<dbReference type="Pfam" id="PF00071">
    <property type="entry name" value="Ras"/>
    <property type="match status" value="1"/>
</dbReference>
<dbReference type="PROSITE" id="PS51421">
    <property type="entry name" value="RAS"/>
    <property type="match status" value="1"/>
</dbReference>
<dbReference type="InterPro" id="IPR027417">
    <property type="entry name" value="P-loop_NTPase"/>
</dbReference>
<dbReference type="GO" id="GO:0003924">
    <property type="term" value="F:GTPase activity"/>
    <property type="evidence" value="ECO:0007669"/>
    <property type="project" value="InterPro"/>
</dbReference>
<dbReference type="InterPro" id="IPR001806">
    <property type="entry name" value="Small_GTPase"/>
</dbReference>
<dbReference type="SUPFAM" id="SSF52540">
    <property type="entry name" value="P-loop containing nucleoside triphosphate hydrolases"/>
    <property type="match status" value="1"/>
</dbReference>
<reference evidence="4 5" key="1">
    <citation type="submission" date="2015-01" db="EMBL/GenBank/DDBJ databases">
        <title>Evolution of Trichinella species and genotypes.</title>
        <authorList>
            <person name="Korhonen P.K."/>
            <person name="Edoardo P."/>
            <person name="Giuseppe L.R."/>
            <person name="Gasser R.B."/>
        </authorList>
    </citation>
    <scope>NUCLEOTIDE SEQUENCE [LARGE SCALE GENOMIC DNA]</scope>
    <source>
        <strain evidence="4">ISS417</strain>
    </source>
</reference>
<dbReference type="PANTHER" id="PTHR45775">
    <property type="entry name" value="RAD, GEM/KIR FAMILY MEMBER 2, ISOFORM C"/>
    <property type="match status" value="1"/>
</dbReference>
<dbReference type="PROSITE" id="PS51419">
    <property type="entry name" value="RAB"/>
    <property type="match status" value="1"/>
</dbReference>
<comment type="caution">
    <text evidence="4">The sequence shown here is derived from an EMBL/GenBank/DDBJ whole genome shotgun (WGS) entry which is preliminary data.</text>
</comment>
<evidence type="ECO:0000313" key="5">
    <source>
        <dbReference type="Proteomes" id="UP000055048"/>
    </source>
</evidence>
<dbReference type="GO" id="GO:0005886">
    <property type="term" value="C:plasma membrane"/>
    <property type="evidence" value="ECO:0007669"/>
    <property type="project" value="TreeGrafter"/>
</dbReference>
<protein>
    <submittedName>
        <fullName evidence="4">GTP-binding protein Rheb</fullName>
    </submittedName>
</protein>
<dbReference type="GO" id="GO:0005525">
    <property type="term" value="F:GTP binding"/>
    <property type="evidence" value="ECO:0007669"/>
    <property type="project" value="InterPro"/>
</dbReference>